<evidence type="ECO:0000313" key="3">
    <source>
        <dbReference type="Proteomes" id="UP000023104"/>
    </source>
</evidence>
<dbReference type="InterPro" id="IPR006696">
    <property type="entry name" value="DUF423"/>
</dbReference>
<keyword evidence="1" id="KW-0812">Transmembrane</keyword>
<feature type="transmembrane region" description="Helical" evidence="1">
    <location>
        <begin position="63"/>
        <end position="85"/>
    </location>
</feature>
<gene>
    <name evidence="2" type="ORF">D559_1630</name>
</gene>
<accession>A0ABN0RY53</accession>
<reference evidence="2 3" key="1">
    <citation type="submission" date="2014-02" db="EMBL/GenBank/DDBJ databases">
        <title>Whole Genome Sequencing Of Bordetella Holmesii, An Emerging Opportunistic Infection Of Humans.</title>
        <authorList>
            <person name="Tettelin H."/>
            <person name="Hooven T.A."/>
            <person name="Hine E."/>
            <person name="Su Q."/>
            <person name="Huard R.C."/>
            <person name="Della-Latta P."/>
            <person name="Daugherty S.C."/>
            <person name="Agrawal S."/>
            <person name="Sengamalay N."/>
            <person name="Tallon L.J."/>
            <person name="Sadzewicz L."/>
            <person name="Whittier S."/>
            <person name="Fraser C.M."/>
            <person name="Ratner A.J."/>
        </authorList>
    </citation>
    <scope>NUCLEOTIDE SEQUENCE [LARGE SCALE GENOMIC DNA]</scope>
    <source>
        <strain evidence="2 3">1058</strain>
    </source>
</reference>
<dbReference type="Proteomes" id="UP000023104">
    <property type="component" value="Unassembled WGS sequence"/>
</dbReference>
<feature type="transmembrane region" description="Helical" evidence="1">
    <location>
        <begin position="92"/>
        <end position="115"/>
    </location>
</feature>
<keyword evidence="3" id="KW-1185">Reference proteome</keyword>
<keyword evidence="1" id="KW-0472">Membrane</keyword>
<proteinExistence type="predicted"/>
<organism evidence="2 3">
    <name type="scientific">Bordetella holmesii 1058</name>
    <dbReference type="NCBI Taxonomy" id="1247648"/>
    <lineage>
        <taxon>Bacteria</taxon>
        <taxon>Pseudomonadati</taxon>
        <taxon>Pseudomonadota</taxon>
        <taxon>Betaproteobacteria</taxon>
        <taxon>Burkholderiales</taxon>
        <taxon>Alcaligenaceae</taxon>
        <taxon>Bordetella</taxon>
    </lineage>
</organism>
<evidence type="ECO:0000313" key="2">
    <source>
        <dbReference type="EMBL" id="EXX94221.1"/>
    </source>
</evidence>
<evidence type="ECO:0000256" key="1">
    <source>
        <dbReference type="SAM" id="Phobius"/>
    </source>
</evidence>
<dbReference type="EMBL" id="JDTF01000004">
    <property type="protein sequence ID" value="EXX94221.1"/>
    <property type="molecule type" value="Genomic_DNA"/>
</dbReference>
<evidence type="ECO:0008006" key="4">
    <source>
        <dbReference type="Google" id="ProtNLM"/>
    </source>
</evidence>
<sequence length="136" mass="14945">MLAAQLCGLGTCIGFLEHADDLLFRKSFLHCHSFGNGLYIDFVLITGSRSHGLKRVLDPEMLAVWQTGVLYQLIHALGLLAVAWLSTRYSSALLPAAGWLMFAGTVAVCICWPARGHESWVPLRPSVGWLFCCPGR</sequence>
<name>A0ABN0RY53_9BORD</name>
<dbReference type="Pfam" id="PF04241">
    <property type="entry name" value="DUF423"/>
    <property type="match status" value="1"/>
</dbReference>
<protein>
    <recommendedName>
        <fullName evidence="4">N-acetyltransferase YedL</fullName>
    </recommendedName>
</protein>
<keyword evidence="1" id="KW-1133">Transmembrane helix</keyword>
<comment type="caution">
    <text evidence="2">The sequence shown here is derived from an EMBL/GenBank/DDBJ whole genome shotgun (WGS) entry which is preliminary data.</text>
</comment>